<organism evidence="1">
    <name type="scientific">marine sediment metagenome</name>
    <dbReference type="NCBI Taxonomy" id="412755"/>
    <lineage>
        <taxon>unclassified sequences</taxon>
        <taxon>metagenomes</taxon>
        <taxon>ecological metagenomes</taxon>
    </lineage>
</organism>
<sequence length="72" mass="8082">MLDRVGDLGVLREALNNARRIVWERIQEGAFVDEGEAQDWMATFKAIDKAQELAAGRLSQLPLQVKVEASKE</sequence>
<dbReference type="AlphaFoldDB" id="A0A0F9HQA8"/>
<dbReference type="EMBL" id="LAZR01023789">
    <property type="protein sequence ID" value="KKL77302.1"/>
    <property type="molecule type" value="Genomic_DNA"/>
</dbReference>
<proteinExistence type="predicted"/>
<gene>
    <name evidence="1" type="ORF">LCGC14_2036210</name>
</gene>
<name>A0A0F9HQA8_9ZZZZ</name>
<protein>
    <submittedName>
        <fullName evidence="1">Uncharacterized protein</fullName>
    </submittedName>
</protein>
<accession>A0A0F9HQA8</accession>
<reference evidence="1" key="1">
    <citation type="journal article" date="2015" name="Nature">
        <title>Complex archaea that bridge the gap between prokaryotes and eukaryotes.</title>
        <authorList>
            <person name="Spang A."/>
            <person name="Saw J.H."/>
            <person name="Jorgensen S.L."/>
            <person name="Zaremba-Niedzwiedzka K."/>
            <person name="Martijn J."/>
            <person name="Lind A.E."/>
            <person name="van Eijk R."/>
            <person name="Schleper C."/>
            <person name="Guy L."/>
            <person name="Ettema T.J."/>
        </authorList>
    </citation>
    <scope>NUCLEOTIDE SEQUENCE</scope>
</reference>
<evidence type="ECO:0000313" key="1">
    <source>
        <dbReference type="EMBL" id="KKL77302.1"/>
    </source>
</evidence>
<comment type="caution">
    <text evidence="1">The sequence shown here is derived from an EMBL/GenBank/DDBJ whole genome shotgun (WGS) entry which is preliminary data.</text>
</comment>